<organism evidence="1 3">
    <name type="scientific">Durusdinium trenchii</name>
    <dbReference type="NCBI Taxonomy" id="1381693"/>
    <lineage>
        <taxon>Eukaryota</taxon>
        <taxon>Sar</taxon>
        <taxon>Alveolata</taxon>
        <taxon>Dinophyceae</taxon>
        <taxon>Suessiales</taxon>
        <taxon>Symbiodiniaceae</taxon>
        <taxon>Durusdinium</taxon>
    </lineage>
</organism>
<protein>
    <submittedName>
        <fullName evidence="1">Abnormal spindle-like microcephaly-associated protein</fullName>
    </submittedName>
</protein>
<comment type="caution">
    <text evidence="1">The sequence shown here is derived from an EMBL/GenBank/DDBJ whole genome shotgun (WGS) entry which is preliminary data.</text>
</comment>
<accession>A0ABP0KAR8</accession>
<dbReference type="Proteomes" id="UP001642464">
    <property type="component" value="Unassembled WGS sequence"/>
</dbReference>
<gene>
    <name evidence="1" type="ORF">SCF082_LOCUS16384</name>
    <name evidence="2" type="ORF">SCF082_LOCUS16497</name>
</gene>
<dbReference type="InterPro" id="IPR036028">
    <property type="entry name" value="SH3-like_dom_sf"/>
</dbReference>
<reference evidence="1 3" key="1">
    <citation type="submission" date="2024-02" db="EMBL/GenBank/DDBJ databases">
        <authorList>
            <person name="Chen Y."/>
            <person name="Shah S."/>
            <person name="Dougan E. K."/>
            <person name="Thang M."/>
            <person name="Chan C."/>
        </authorList>
    </citation>
    <scope>NUCLEOTIDE SEQUENCE [LARGE SCALE GENOMIC DNA]</scope>
</reference>
<dbReference type="SUPFAM" id="SSF50044">
    <property type="entry name" value="SH3-domain"/>
    <property type="match status" value="1"/>
</dbReference>
<keyword evidence="3" id="KW-1185">Reference proteome</keyword>
<evidence type="ECO:0000313" key="1">
    <source>
        <dbReference type="EMBL" id="CAK9023890.1"/>
    </source>
</evidence>
<sequence>MAAVLERQRLVALYEFNPSVMLAEGQWPFSRQKPLAVNVGEVLEVVYDDGSAWVFCQKLGPEAPLGYVPKDYTVSVSEYEELLKDFENQEAEGSEAAKGF</sequence>
<evidence type="ECO:0000313" key="2">
    <source>
        <dbReference type="EMBL" id="CAK9024163.1"/>
    </source>
</evidence>
<evidence type="ECO:0000313" key="3">
    <source>
        <dbReference type="Proteomes" id="UP001642464"/>
    </source>
</evidence>
<dbReference type="EMBL" id="CAXAMM010010779">
    <property type="protein sequence ID" value="CAK9024163.1"/>
    <property type="molecule type" value="Genomic_DNA"/>
</dbReference>
<dbReference type="EMBL" id="CAXAMM010010668">
    <property type="protein sequence ID" value="CAK9023890.1"/>
    <property type="molecule type" value="Genomic_DNA"/>
</dbReference>
<name>A0ABP0KAR8_9DINO</name>
<dbReference type="Gene3D" id="2.30.30.40">
    <property type="entry name" value="SH3 Domains"/>
    <property type="match status" value="1"/>
</dbReference>
<proteinExistence type="predicted"/>